<evidence type="ECO:0000256" key="2">
    <source>
        <dbReference type="ARBA" id="ARBA00023125"/>
    </source>
</evidence>
<keyword evidence="4" id="KW-0539">Nucleus</keyword>
<protein>
    <submittedName>
        <fullName evidence="7">NAC domain-containing protein</fullName>
    </submittedName>
</protein>
<feature type="compositionally biased region" description="Basic and acidic residues" evidence="5">
    <location>
        <begin position="188"/>
        <end position="199"/>
    </location>
</feature>
<name>A0AAQ3QLQ1_9LILI</name>
<dbReference type="EMBL" id="CP136896">
    <property type="protein sequence ID" value="WOL13756.1"/>
    <property type="molecule type" value="Genomic_DNA"/>
</dbReference>
<dbReference type="InterPro" id="IPR036093">
    <property type="entry name" value="NAC_dom_sf"/>
</dbReference>
<organism evidence="7 8">
    <name type="scientific">Canna indica</name>
    <name type="common">Indian-shot</name>
    <dbReference type="NCBI Taxonomy" id="4628"/>
    <lineage>
        <taxon>Eukaryota</taxon>
        <taxon>Viridiplantae</taxon>
        <taxon>Streptophyta</taxon>
        <taxon>Embryophyta</taxon>
        <taxon>Tracheophyta</taxon>
        <taxon>Spermatophyta</taxon>
        <taxon>Magnoliopsida</taxon>
        <taxon>Liliopsida</taxon>
        <taxon>Zingiberales</taxon>
        <taxon>Cannaceae</taxon>
        <taxon>Canna</taxon>
    </lineage>
</organism>
<keyword evidence="3" id="KW-0804">Transcription</keyword>
<dbReference type="GO" id="GO:0005634">
    <property type="term" value="C:nucleus"/>
    <property type="evidence" value="ECO:0007669"/>
    <property type="project" value="TreeGrafter"/>
</dbReference>
<reference evidence="7 8" key="1">
    <citation type="submission" date="2023-10" db="EMBL/GenBank/DDBJ databases">
        <title>Chromosome-scale genome assembly provides insights into flower coloration mechanisms of Canna indica.</title>
        <authorList>
            <person name="Li C."/>
        </authorList>
    </citation>
    <scope>NUCLEOTIDE SEQUENCE [LARGE SCALE GENOMIC DNA]</scope>
    <source>
        <tissue evidence="7">Flower</tissue>
    </source>
</reference>
<dbReference type="Gene3D" id="2.170.150.80">
    <property type="entry name" value="NAC domain"/>
    <property type="match status" value="1"/>
</dbReference>
<keyword evidence="1" id="KW-0805">Transcription regulation</keyword>
<evidence type="ECO:0000256" key="3">
    <source>
        <dbReference type="ARBA" id="ARBA00023163"/>
    </source>
</evidence>
<gene>
    <name evidence="7" type="ORF">Cni_G22535</name>
</gene>
<feature type="domain" description="NAC" evidence="6">
    <location>
        <begin position="1"/>
        <end position="139"/>
    </location>
</feature>
<dbReference type="Pfam" id="PF02365">
    <property type="entry name" value="NAM"/>
    <property type="match status" value="1"/>
</dbReference>
<dbReference type="PANTHER" id="PTHR31079:SF9">
    <property type="entry name" value="SUPPRESSOR OF GAMMA RESPONSE 1"/>
    <property type="match status" value="1"/>
</dbReference>
<dbReference type="PROSITE" id="PS51005">
    <property type="entry name" value="NAC"/>
    <property type="match status" value="1"/>
</dbReference>
<evidence type="ECO:0000259" key="6">
    <source>
        <dbReference type="PROSITE" id="PS51005"/>
    </source>
</evidence>
<evidence type="ECO:0000313" key="8">
    <source>
        <dbReference type="Proteomes" id="UP001327560"/>
    </source>
</evidence>
<proteinExistence type="predicted"/>
<dbReference type="Proteomes" id="UP001327560">
    <property type="component" value="Chromosome 7"/>
</dbReference>
<dbReference type="SUPFAM" id="SSF101941">
    <property type="entry name" value="NAC domain"/>
    <property type="match status" value="1"/>
</dbReference>
<dbReference type="AlphaFoldDB" id="A0AAQ3QLQ1"/>
<dbReference type="GO" id="GO:0003700">
    <property type="term" value="F:DNA-binding transcription factor activity"/>
    <property type="evidence" value="ECO:0007669"/>
    <property type="project" value="InterPro"/>
</dbReference>
<dbReference type="GO" id="GO:0000976">
    <property type="term" value="F:transcription cis-regulatory region binding"/>
    <property type="evidence" value="ECO:0007669"/>
    <property type="project" value="TreeGrafter"/>
</dbReference>
<dbReference type="InterPro" id="IPR044799">
    <property type="entry name" value="SOG1-like"/>
</dbReference>
<sequence length="340" mass="38135">MMQSLILSLMNSFQLLKKKMEYAIPILGSYQLFPPGVKQDGSMTHFFHRTFKAYNTGTRKRRKINTDELGDVRWHKTGKTKPVIVDGKQLGCKKIMVLYMSTIKGGKPEKTNWVMHQYHLGTGEDEKDGQYVVSKIYYQQQSKPGDKNGQDPNIETENVVAELDPLPATVVAELEAASATKAVSPEQNADKQDPVDRHVQTSVQSIAHHIGDEDHHIHLVGEKHDDQGDHPTDDTKWWEGESQYLLDSQQLAEQIAICEEFLQSQSSSAGDGTKKSAPGLADYAHMSSEVLKRDLEECQNLDTVDQTNIELDAQDFRLSQLEFGSQDSFLAWSGGKVAED</sequence>
<dbReference type="PANTHER" id="PTHR31079">
    <property type="entry name" value="NAC DOMAIN-CONTAINING PROTEIN 73"/>
    <property type="match status" value="1"/>
</dbReference>
<accession>A0AAQ3QLQ1</accession>
<feature type="region of interest" description="Disordered" evidence="5">
    <location>
        <begin position="178"/>
        <end position="199"/>
    </location>
</feature>
<evidence type="ECO:0000256" key="1">
    <source>
        <dbReference type="ARBA" id="ARBA00023015"/>
    </source>
</evidence>
<evidence type="ECO:0000313" key="7">
    <source>
        <dbReference type="EMBL" id="WOL13756.1"/>
    </source>
</evidence>
<evidence type="ECO:0000256" key="4">
    <source>
        <dbReference type="ARBA" id="ARBA00023242"/>
    </source>
</evidence>
<evidence type="ECO:0000256" key="5">
    <source>
        <dbReference type="SAM" id="MobiDB-lite"/>
    </source>
</evidence>
<dbReference type="InterPro" id="IPR003441">
    <property type="entry name" value="NAC-dom"/>
</dbReference>
<keyword evidence="2" id="KW-0238">DNA-binding</keyword>
<keyword evidence="8" id="KW-1185">Reference proteome</keyword>